<protein>
    <submittedName>
        <fullName evidence="1">Uncharacterized protein</fullName>
    </submittedName>
</protein>
<name>A0ABV5CED5_9SPHI</name>
<proteinExistence type="predicted"/>
<dbReference type="EMBL" id="JBBVGT010000002">
    <property type="protein sequence ID" value="MFB5945917.1"/>
    <property type="molecule type" value="Genomic_DNA"/>
</dbReference>
<dbReference type="RefSeq" id="WP_375557448.1">
    <property type="nucleotide sequence ID" value="NZ_JBBVGT010000002.1"/>
</dbReference>
<comment type="caution">
    <text evidence="1">The sequence shown here is derived from an EMBL/GenBank/DDBJ whole genome shotgun (WGS) entry which is preliminary data.</text>
</comment>
<evidence type="ECO:0000313" key="1">
    <source>
        <dbReference type="EMBL" id="MFB5945917.1"/>
    </source>
</evidence>
<organism evidence="1 2">
    <name type="scientific">Albibacterium profundi</name>
    <dbReference type="NCBI Taxonomy" id="3134906"/>
    <lineage>
        <taxon>Bacteria</taxon>
        <taxon>Pseudomonadati</taxon>
        <taxon>Bacteroidota</taxon>
        <taxon>Sphingobacteriia</taxon>
        <taxon>Sphingobacteriales</taxon>
        <taxon>Sphingobacteriaceae</taxon>
        <taxon>Albibacterium</taxon>
    </lineage>
</organism>
<evidence type="ECO:0000313" key="2">
    <source>
        <dbReference type="Proteomes" id="UP001580928"/>
    </source>
</evidence>
<gene>
    <name evidence="1" type="ORF">WKR92_08735</name>
</gene>
<reference evidence="1 2" key="1">
    <citation type="submission" date="2024-04" db="EMBL/GenBank/DDBJ databases">
        <title>Albibacterium profundi sp. nov., isolated from sediment of the Challenger Deep of Mariana Trench.</title>
        <authorList>
            <person name="Wang Y."/>
        </authorList>
    </citation>
    <scope>NUCLEOTIDE SEQUENCE [LARGE SCALE GENOMIC DNA]</scope>
    <source>
        <strain evidence="1 2">RHL897</strain>
    </source>
</reference>
<keyword evidence="2" id="KW-1185">Reference proteome</keyword>
<sequence>MTSCSDKKEDIKTGEFPIPYPEGGEVITDKWDGKSGHRTVKYTADRHSELIDFYDDYTSGSGWKRSEAGSGFIPSAIYLNLTKGYTIDVGSPEDQVSEAVLITLYVAD</sequence>
<dbReference type="Proteomes" id="UP001580928">
    <property type="component" value="Unassembled WGS sequence"/>
</dbReference>
<accession>A0ABV5CED5</accession>